<dbReference type="PANTHER" id="PTHR39210:SF1">
    <property type="entry name" value="HEPARIN-SULFATE LYASE"/>
    <property type="match status" value="1"/>
</dbReference>
<dbReference type="SUPFAM" id="SSF48230">
    <property type="entry name" value="Chondroitin AC/alginate lyase"/>
    <property type="match status" value="1"/>
</dbReference>
<organism evidence="7 8">
    <name type="scientific">Owenweeksia hongkongensis (strain DSM 17368 / CIP 108786 / JCM 12287 / NRRL B-23963 / UST20020801)</name>
    <dbReference type="NCBI Taxonomy" id="926562"/>
    <lineage>
        <taxon>Bacteria</taxon>
        <taxon>Pseudomonadati</taxon>
        <taxon>Bacteroidota</taxon>
        <taxon>Flavobacteriia</taxon>
        <taxon>Flavobacteriales</taxon>
        <taxon>Owenweeksiaceae</taxon>
        <taxon>Owenweeksia</taxon>
    </lineage>
</organism>
<dbReference type="OrthoDB" id="7335480at2"/>
<proteinExistence type="predicted"/>
<keyword evidence="4" id="KW-0456">Lyase</keyword>
<dbReference type="Gene3D" id="2.70.98.70">
    <property type="match status" value="1"/>
</dbReference>
<dbReference type="EMBL" id="CP003156">
    <property type="protein sequence ID" value="AEV32388.1"/>
    <property type="molecule type" value="Genomic_DNA"/>
</dbReference>
<sequence>MKLSELPIYWDLLRLPLPVAFKRIRQRLGGAKQVEISYHTPTDLKWAKVSPYPMVGKLNEQKWNFLLDHYLRDETNLLGSGWTSLRNGSQPSGFMRYQFGSFPRPELEENTIDWNRDQRTGFQYEINGNAGRELKKAFDTGGIDVKFCWEFARMHHLLQLALGYHHFPDRKVEVLQTFERHLTSFNEQCKPGKGIHWTSPMEVAVRLTNILVGFNLLKNELPHLKEEVLEMAYGHYAYVSTHLEHKDGFGTNHYLSNLMGLVVAGCFLESAEVKEKAKWAWTELEKELQKQFFSDGFNFEYSTYYHRLSAEIALVSLKYAYKQGFDVDVKILKTIGQALLSMEVLMKNNHELPKFGDIDSGRILDLNPEGEFEGGDFIPQAESCKFVLDLKRSGSVYHSFYQDVIKLFGQASVNLLLARSEVNRTKRTLSHAQEWKIKFPEISTEKIDHYYWPKAGLVLYKSDEFYLAINLMANKNGHRYRGHLHNDKGSFELRVHDKDYILDPGVMSYTSSVEIRNQYRKTSAHPIPFTGVEQNRYLSGFLGLFHARLDVRSRPTRMSDHSMECEVFYQGIKVLRRFEIKSDRVLILDWCNRPFTVNKNNEIPLTAGYGKLL</sequence>
<dbReference type="InterPro" id="IPR031680">
    <property type="entry name" value="Hepar_II_III_N"/>
</dbReference>
<dbReference type="AlphaFoldDB" id="G8R7N5"/>
<evidence type="ECO:0000259" key="6">
    <source>
        <dbReference type="Pfam" id="PF16889"/>
    </source>
</evidence>
<comment type="subcellular location">
    <subcellularLocation>
        <location evidence="1">Periplasm</location>
    </subcellularLocation>
</comment>
<evidence type="ECO:0000313" key="7">
    <source>
        <dbReference type="EMBL" id="AEV32388.1"/>
    </source>
</evidence>
<evidence type="ECO:0000259" key="5">
    <source>
        <dbReference type="Pfam" id="PF07940"/>
    </source>
</evidence>
<dbReference type="KEGG" id="oho:Oweho_1391"/>
<accession>G8R7N5</accession>
<keyword evidence="2" id="KW-0732">Signal</keyword>
<keyword evidence="3" id="KW-0574">Periplasm</keyword>
<dbReference type="HOGENOM" id="CLU_022012_2_0_10"/>
<gene>
    <name evidence="7" type="ordered locus">Oweho_1391</name>
</gene>
<feature type="domain" description="Heparin-sulfate lyase N-terminal" evidence="6">
    <location>
        <begin position="107"/>
        <end position="357"/>
    </location>
</feature>
<reference evidence="7 8" key="1">
    <citation type="journal article" date="2012" name="Stand. Genomic Sci.">
        <title>Genome sequence of the orange-pigmented seawater bacterium Owenweeksia hongkongensis type strain (UST20020801(T)).</title>
        <authorList>
            <person name="Riedel T."/>
            <person name="Held B."/>
            <person name="Nolan M."/>
            <person name="Lucas S."/>
            <person name="Lapidus A."/>
            <person name="Tice H."/>
            <person name="Del Rio T.G."/>
            <person name="Cheng J.F."/>
            <person name="Han C."/>
            <person name="Tapia R."/>
            <person name="Goodwin L.A."/>
            <person name="Pitluck S."/>
            <person name="Liolios K."/>
            <person name="Mavromatis K."/>
            <person name="Pagani I."/>
            <person name="Ivanova N."/>
            <person name="Mikhailova N."/>
            <person name="Pati A."/>
            <person name="Chen A."/>
            <person name="Palaniappan K."/>
            <person name="Rohde M."/>
            <person name="Tindall B.J."/>
            <person name="Detter J.C."/>
            <person name="Goker M."/>
            <person name="Woyke T."/>
            <person name="Bristow J."/>
            <person name="Eisen J.A."/>
            <person name="Markowitz V."/>
            <person name="Hugenholtz P."/>
            <person name="Klenk H.P."/>
            <person name="Kyrpides N.C."/>
        </authorList>
    </citation>
    <scope>NUCLEOTIDE SEQUENCE</scope>
    <source>
        <strain evidence="8">DSM 17368 / JCM 12287 / NRRL B-23963</strain>
    </source>
</reference>
<evidence type="ECO:0000256" key="3">
    <source>
        <dbReference type="ARBA" id="ARBA00022764"/>
    </source>
</evidence>
<dbReference type="Pfam" id="PF07940">
    <property type="entry name" value="Hepar_II_III_C"/>
    <property type="match status" value="1"/>
</dbReference>
<dbReference type="Gene3D" id="1.50.10.100">
    <property type="entry name" value="Chondroitin AC/alginate lyase"/>
    <property type="match status" value="1"/>
</dbReference>
<dbReference type="eggNOG" id="COG5360">
    <property type="taxonomic scope" value="Bacteria"/>
</dbReference>
<dbReference type="GO" id="GO:0042597">
    <property type="term" value="C:periplasmic space"/>
    <property type="evidence" value="ECO:0007669"/>
    <property type="project" value="UniProtKB-SubCell"/>
</dbReference>
<keyword evidence="8" id="KW-1185">Reference proteome</keyword>
<name>G8R7N5_OWEHD</name>
<dbReference type="InterPro" id="IPR008929">
    <property type="entry name" value="Chondroitin_lyas"/>
</dbReference>
<dbReference type="Pfam" id="PF16889">
    <property type="entry name" value="Hepar_II_III_N"/>
    <property type="match status" value="1"/>
</dbReference>
<dbReference type="GO" id="GO:0016829">
    <property type="term" value="F:lyase activity"/>
    <property type="evidence" value="ECO:0007669"/>
    <property type="project" value="UniProtKB-KW"/>
</dbReference>
<evidence type="ECO:0000256" key="4">
    <source>
        <dbReference type="ARBA" id="ARBA00023239"/>
    </source>
</evidence>
<evidence type="ECO:0000256" key="1">
    <source>
        <dbReference type="ARBA" id="ARBA00004418"/>
    </source>
</evidence>
<evidence type="ECO:0000256" key="2">
    <source>
        <dbReference type="ARBA" id="ARBA00022729"/>
    </source>
</evidence>
<dbReference type="RefSeq" id="WP_014201744.1">
    <property type="nucleotide sequence ID" value="NC_016599.1"/>
</dbReference>
<dbReference type="InterPro" id="IPR012480">
    <property type="entry name" value="Hepar_II_III_C"/>
</dbReference>
<protein>
    <submittedName>
        <fullName evidence="7">Heparinase II/III-like protein</fullName>
    </submittedName>
</protein>
<evidence type="ECO:0000313" key="8">
    <source>
        <dbReference type="Proteomes" id="UP000005631"/>
    </source>
</evidence>
<dbReference type="Proteomes" id="UP000005631">
    <property type="component" value="Chromosome"/>
</dbReference>
<dbReference type="PANTHER" id="PTHR39210">
    <property type="entry name" value="HEPARIN-SULFATE LYASE"/>
    <property type="match status" value="1"/>
</dbReference>
<dbReference type="STRING" id="926562.Oweho_1391"/>
<feature type="domain" description="Heparinase II/III-like C-terminal" evidence="5">
    <location>
        <begin position="453"/>
        <end position="587"/>
    </location>
</feature>